<evidence type="ECO:0000259" key="19">
    <source>
        <dbReference type="PROSITE" id="PS50089"/>
    </source>
</evidence>
<comment type="catalytic activity">
    <reaction evidence="16">
        <text>[E2 ubiquitin-conjugating enzyme]-S-ubiquitinyl-L-cysteine + [acceptor protein]-L-cysteine = [E2 ubiquitin-conjugating enzyme]-L-cysteine + [acceptor protein]-S-ubiquitinyl-L-cysteine.</text>
        <dbReference type="EC" id="2.3.2.36"/>
    </reaction>
</comment>
<keyword evidence="6" id="KW-0812">Transmembrane</keyword>
<evidence type="ECO:0000256" key="3">
    <source>
        <dbReference type="ARBA" id="ARBA00008704"/>
    </source>
</evidence>
<evidence type="ECO:0000256" key="5">
    <source>
        <dbReference type="ARBA" id="ARBA00022679"/>
    </source>
</evidence>
<dbReference type="PROSITE" id="PS00518">
    <property type="entry name" value="ZF_RING_1"/>
    <property type="match status" value="1"/>
</dbReference>
<dbReference type="InterPro" id="IPR001841">
    <property type="entry name" value="Znf_RING"/>
</dbReference>
<dbReference type="PROSITE" id="PS50089">
    <property type="entry name" value="ZF_RING_2"/>
    <property type="match status" value="1"/>
</dbReference>
<comment type="subcellular location">
    <subcellularLocation>
        <location evidence="1">Peroxisome membrane</location>
        <topology evidence="1">Multi-pass membrane protein</topology>
    </subcellularLocation>
</comment>
<organism evidence="20">
    <name type="scientific">Arcella intermedia</name>
    <dbReference type="NCBI Taxonomy" id="1963864"/>
    <lineage>
        <taxon>Eukaryota</taxon>
        <taxon>Amoebozoa</taxon>
        <taxon>Tubulinea</taxon>
        <taxon>Elardia</taxon>
        <taxon>Arcellinida</taxon>
        <taxon>Sphaerothecina</taxon>
        <taxon>Arcellidae</taxon>
        <taxon>Arcella</taxon>
    </lineage>
</organism>
<evidence type="ECO:0000256" key="12">
    <source>
        <dbReference type="ARBA" id="ARBA00022989"/>
    </source>
</evidence>
<keyword evidence="8 18" id="KW-0863">Zinc-finger</keyword>
<evidence type="ECO:0000256" key="11">
    <source>
        <dbReference type="ARBA" id="ARBA00022927"/>
    </source>
</evidence>
<dbReference type="GO" id="GO:0061630">
    <property type="term" value="F:ubiquitin protein ligase activity"/>
    <property type="evidence" value="ECO:0007669"/>
    <property type="project" value="UniProtKB-EC"/>
</dbReference>
<evidence type="ECO:0000256" key="2">
    <source>
        <dbReference type="ARBA" id="ARBA00004906"/>
    </source>
</evidence>
<evidence type="ECO:0000256" key="17">
    <source>
        <dbReference type="ARBA" id="ARBA00034523"/>
    </source>
</evidence>
<keyword evidence="12" id="KW-1133">Transmembrane helix</keyword>
<dbReference type="InterPro" id="IPR025654">
    <property type="entry name" value="PEX2/10"/>
</dbReference>
<keyword evidence="7" id="KW-0479">Metal-binding</keyword>
<evidence type="ECO:0000313" key="20">
    <source>
        <dbReference type="EMBL" id="NDV34865.1"/>
    </source>
</evidence>
<sequence length="279" mass="32831">MRVSQLDGFILDQELQEMLKHQFNRIFSLFPEVSASYNPEVSLALELILFYIAIVKRNTTYGYSLQGLKFQLPQNPTTKMLTLGGYALLNILFPYLLSRIATKSRSWMNAPQPHGQLSKVWWVLNKAENWWKVLALVNFIVFLYDGKYPTLGNRILQLRLVHQSTQPRSVSFEFMNRQLLWNGFTDFMFFLMPLINLNRLKEFANRLIGRIMRRENSMALEDQCAICDQKYPLQPYVDAEGKCHHLFCYVCIKEKLMEQGYYDCREDGVKIRSVTREVQ</sequence>
<dbReference type="SUPFAM" id="SSF57850">
    <property type="entry name" value="RING/U-box"/>
    <property type="match status" value="1"/>
</dbReference>
<comment type="similarity">
    <text evidence="3">Belongs to the pex2/pex10/pex12 family.</text>
</comment>
<dbReference type="GO" id="GO:0016558">
    <property type="term" value="P:protein import into peroxisome matrix"/>
    <property type="evidence" value="ECO:0007669"/>
    <property type="project" value="InterPro"/>
</dbReference>
<keyword evidence="14" id="KW-0576">Peroxisome</keyword>
<evidence type="ECO:0000256" key="1">
    <source>
        <dbReference type="ARBA" id="ARBA00004585"/>
    </source>
</evidence>
<feature type="domain" description="RING-type" evidence="19">
    <location>
        <begin position="224"/>
        <end position="264"/>
    </location>
</feature>
<dbReference type="InterPro" id="IPR017907">
    <property type="entry name" value="Znf_RING_CS"/>
</dbReference>
<evidence type="ECO:0000256" key="9">
    <source>
        <dbReference type="ARBA" id="ARBA00022786"/>
    </source>
</evidence>
<dbReference type="EC" id="2.3.2.36" evidence="17"/>
<evidence type="ECO:0000256" key="15">
    <source>
        <dbReference type="ARBA" id="ARBA00032511"/>
    </source>
</evidence>
<evidence type="ECO:0000256" key="16">
    <source>
        <dbReference type="ARBA" id="ARBA00034438"/>
    </source>
</evidence>
<evidence type="ECO:0000256" key="6">
    <source>
        <dbReference type="ARBA" id="ARBA00022692"/>
    </source>
</evidence>
<dbReference type="GO" id="GO:0008270">
    <property type="term" value="F:zinc ion binding"/>
    <property type="evidence" value="ECO:0007669"/>
    <property type="project" value="UniProtKB-KW"/>
</dbReference>
<keyword evidence="5" id="KW-0808">Transferase</keyword>
<dbReference type="GO" id="GO:0005778">
    <property type="term" value="C:peroxisomal membrane"/>
    <property type="evidence" value="ECO:0007669"/>
    <property type="project" value="UniProtKB-SubCell"/>
</dbReference>
<dbReference type="Pfam" id="PF04757">
    <property type="entry name" value="Pex2_Pex12"/>
    <property type="match status" value="1"/>
</dbReference>
<protein>
    <recommendedName>
        <fullName evidence="17">RING-type E3 ubiquitin transferase (cysteine targeting)</fullName>
        <ecNumber evidence="17">2.3.2.36</ecNumber>
    </recommendedName>
    <alternativeName>
        <fullName evidence="15">Peroxin-2</fullName>
    </alternativeName>
</protein>
<evidence type="ECO:0000256" key="13">
    <source>
        <dbReference type="ARBA" id="ARBA00023136"/>
    </source>
</evidence>
<dbReference type="PANTHER" id="PTHR48178:SF1">
    <property type="entry name" value="PEROXISOME BIOGENESIS FACTOR 2"/>
    <property type="match status" value="1"/>
</dbReference>
<keyword evidence="4" id="KW-0813">Transport</keyword>
<dbReference type="PANTHER" id="PTHR48178">
    <property type="entry name" value="PEROXISOME BIOGENESIS FACTOR 2"/>
    <property type="match status" value="1"/>
</dbReference>
<evidence type="ECO:0000256" key="10">
    <source>
        <dbReference type="ARBA" id="ARBA00022833"/>
    </source>
</evidence>
<accession>A0A6B2LCZ0</accession>
<name>A0A6B2LCZ0_9EUKA</name>
<dbReference type="AlphaFoldDB" id="A0A6B2LCZ0"/>
<dbReference type="EMBL" id="GIBP01005896">
    <property type="protein sequence ID" value="NDV34865.1"/>
    <property type="molecule type" value="Transcribed_RNA"/>
</dbReference>
<evidence type="ECO:0000256" key="8">
    <source>
        <dbReference type="ARBA" id="ARBA00022771"/>
    </source>
</evidence>
<dbReference type="InterPro" id="IPR006845">
    <property type="entry name" value="Pex_N"/>
</dbReference>
<proteinExistence type="inferred from homology"/>
<comment type="pathway">
    <text evidence="2">Protein modification; protein ubiquitination.</text>
</comment>
<evidence type="ECO:0000256" key="14">
    <source>
        <dbReference type="ARBA" id="ARBA00023140"/>
    </source>
</evidence>
<evidence type="ECO:0000256" key="4">
    <source>
        <dbReference type="ARBA" id="ARBA00022448"/>
    </source>
</evidence>
<keyword evidence="13" id="KW-0472">Membrane</keyword>
<keyword evidence="10" id="KW-0862">Zinc</keyword>
<keyword evidence="9" id="KW-0833">Ubl conjugation pathway</keyword>
<reference evidence="20" key="1">
    <citation type="journal article" date="2020" name="J. Eukaryot. Microbiol.">
        <title>De novo Sequencing, Assembly and Annotation of the Transcriptome for the Free-Living Testate Amoeba Arcella intermedia.</title>
        <authorList>
            <person name="Ribeiro G.M."/>
            <person name="Porfirio-Sousa A.L."/>
            <person name="Maurer-Alcala X.X."/>
            <person name="Katz L.A."/>
            <person name="Lahr D.J.G."/>
        </authorList>
    </citation>
    <scope>NUCLEOTIDE SEQUENCE</scope>
</reference>
<evidence type="ECO:0000256" key="18">
    <source>
        <dbReference type="PROSITE-ProRule" id="PRU00175"/>
    </source>
</evidence>
<evidence type="ECO:0000256" key="7">
    <source>
        <dbReference type="ARBA" id="ARBA00022723"/>
    </source>
</evidence>
<keyword evidence="11" id="KW-0653">Protein transport</keyword>